<reference evidence="1 2" key="1">
    <citation type="submission" date="2018-03" db="EMBL/GenBank/DDBJ databases">
        <title>Genomic Encyclopedia of Archaeal and Bacterial Type Strains, Phase II (KMG-II): from individual species to whole genera.</title>
        <authorList>
            <person name="Goeker M."/>
        </authorList>
    </citation>
    <scope>NUCLEOTIDE SEQUENCE [LARGE SCALE GENOMIC DNA]</scope>
    <source>
        <strain evidence="1 2">DSM 24859</strain>
    </source>
</reference>
<name>A0A2P8HR56_CHINA</name>
<proteinExistence type="predicted"/>
<protein>
    <recommendedName>
        <fullName evidence="3">N-acetyltransferase domain-containing protein</fullName>
    </recommendedName>
</protein>
<accession>A0A2P8HR56</accession>
<dbReference type="RefSeq" id="WP_106525995.1">
    <property type="nucleotide sequence ID" value="NZ_PYAW01000001.1"/>
</dbReference>
<gene>
    <name evidence="1" type="ORF">CLV51_10131</name>
</gene>
<comment type="caution">
    <text evidence="1">The sequence shown here is derived from an EMBL/GenBank/DDBJ whole genome shotgun (WGS) entry which is preliminary data.</text>
</comment>
<evidence type="ECO:0000313" key="2">
    <source>
        <dbReference type="Proteomes" id="UP000240971"/>
    </source>
</evidence>
<keyword evidence="2" id="KW-1185">Reference proteome</keyword>
<organism evidence="1 2">
    <name type="scientific">Chitinophaga niastensis</name>
    <dbReference type="NCBI Taxonomy" id="536980"/>
    <lineage>
        <taxon>Bacteria</taxon>
        <taxon>Pseudomonadati</taxon>
        <taxon>Bacteroidota</taxon>
        <taxon>Chitinophagia</taxon>
        <taxon>Chitinophagales</taxon>
        <taxon>Chitinophagaceae</taxon>
        <taxon>Chitinophaga</taxon>
    </lineage>
</organism>
<sequence length="165" mass="18957">MLIKDIQTEEKLEAVIEPIEDNDYKTLKKNKAQYKWFNWDKYKGQEVYKLRLKDNATILGLMCIIDHTDPGTNAIEIELLEVGDDNVGDKKKLDNIAGCLIAFACRESYKRGHEGWVFLTPKTDLIPHYISHYGLAYTPPLGTKLEGVMVAQPIISQRLVRKYLD</sequence>
<dbReference type="EMBL" id="PYAW01000001">
    <property type="protein sequence ID" value="PSL48706.1"/>
    <property type="molecule type" value="Genomic_DNA"/>
</dbReference>
<dbReference type="AlphaFoldDB" id="A0A2P8HR56"/>
<dbReference type="OrthoDB" id="956078at2"/>
<dbReference type="Proteomes" id="UP000240971">
    <property type="component" value="Unassembled WGS sequence"/>
</dbReference>
<evidence type="ECO:0008006" key="3">
    <source>
        <dbReference type="Google" id="ProtNLM"/>
    </source>
</evidence>
<evidence type="ECO:0000313" key="1">
    <source>
        <dbReference type="EMBL" id="PSL48706.1"/>
    </source>
</evidence>